<dbReference type="SUPFAM" id="SSF53474">
    <property type="entry name" value="alpha/beta-Hydrolases"/>
    <property type="match status" value="1"/>
</dbReference>
<keyword evidence="3" id="KW-1133">Transmembrane helix</keyword>
<keyword evidence="3" id="KW-0812">Transmembrane</keyword>
<organism evidence="4 5">
    <name type="scientific">Mycolicibacterium neworleansense</name>
    <dbReference type="NCBI Taxonomy" id="146018"/>
    <lineage>
        <taxon>Bacteria</taxon>
        <taxon>Bacillati</taxon>
        <taxon>Actinomycetota</taxon>
        <taxon>Actinomycetes</taxon>
        <taxon>Mycobacteriales</taxon>
        <taxon>Mycobacteriaceae</taxon>
        <taxon>Mycolicibacterium</taxon>
    </lineage>
</organism>
<proteinExistence type="predicted"/>
<keyword evidence="2" id="KW-0964">Secreted</keyword>
<evidence type="ECO:0000256" key="3">
    <source>
        <dbReference type="SAM" id="Phobius"/>
    </source>
</evidence>
<name>A0A0H5S8S9_9MYCO</name>
<dbReference type="InterPro" id="IPR000801">
    <property type="entry name" value="Esterase-like"/>
</dbReference>
<sequence length="456" mass="48867">MNLSLTNGLIPMALQLLALVAIVVAIGRGRSREWMRRWLLAAVLVGVGLAAAARLFVRDQGWSAEAISFGTVFWTAMFGFAATVLIGGWPGSAWWRRLVSVVSVVLMVVCGLAALNTATGYFPTVRAAWLRLTQTEPEQWIDESQLAALAQSGEIPTRGTVVRVNIPADASGFAHRTEVVYLPPAWFSSDPPPQLPAVILMGGEFNHPNDWLQSTGALQTLDDFAALHHGNAPVIVFPDIAGKFSNDTECVDGTRGNAASHLTKDLVPYLISRFGVSPKAENWGLAGWSSGATCALNTAVRNPEMFSAFVWLDGTLGPNAGTKDQTVARLFGGDRAAWEAFDPKTVITRHGPYDTMAAWLGVGESTPTVHRDATTTPPPEEAIAGWDTFSEEHASNANKLCALLSGYNVECSVVGYQGGHDFQAASTAFDAALPWLAWRLGTPNVRERALPGAGEK</sequence>
<feature type="transmembrane region" description="Helical" evidence="3">
    <location>
        <begin position="38"/>
        <end position="57"/>
    </location>
</feature>
<evidence type="ECO:0000313" key="5">
    <source>
        <dbReference type="Proteomes" id="UP000199147"/>
    </source>
</evidence>
<dbReference type="RefSeq" id="WP_090517155.1">
    <property type="nucleotide sequence ID" value="NZ_CWKH01000002.1"/>
</dbReference>
<dbReference type="EMBL" id="CWKH01000002">
    <property type="protein sequence ID" value="CRZ17709.1"/>
    <property type="molecule type" value="Genomic_DNA"/>
</dbReference>
<dbReference type="Pfam" id="PF00756">
    <property type="entry name" value="Esterase"/>
    <property type="match status" value="1"/>
</dbReference>
<feature type="transmembrane region" description="Helical" evidence="3">
    <location>
        <begin position="69"/>
        <end position="89"/>
    </location>
</feature>
<keyword evidence="3" id="KW-0472">Membrane</keyword>
<feature type="transmembrane region" description="Helical" evidence="3">
    <location>
        <begin position="101"/>
        <end position="122"/>
    </location>
</feature>
<evidence type="ECO:0000256" key="2">
    <source>
        <dbReference type="ARBA" id="ARBA00022525"/>
    </source>
</evidence>
<dbReference type="STRING" id="146018.BN2156_04601"/>
<dbReference type="GO" id="GO:0016747">
    <property type="term" value="F:acyltransferase activity, transferring groups other than amino-acyl groups"/>
    <property type="evidence" value="ECO:0007669"/>
    <property type="project" value="TreeGrafter"/>
</dbReference>
<dbReference type="InterPro" id="IPR029058">
    <property type="entry name" value="AB_hydrolase_fold"/>
</dbReference>
<reference evidence="5" key="1">
    <citation type="submission" date="2015-07" db="EMBL/GenBank/DDBJ databases">
        <authorList>
            <person name="Urmite Genomes"/>
        </authorList>
    </citation>
    <scope>NUCLEOTIDE SEQUENCE [LARGE SCALE GENOMIC DNA]</scope>
    <source>
        <strain evidence="5">type strain: ATCC 49404</strain>
    </source>
</reference>
<accession>A0A0H5S8S9</accession>
<dbReference type="Proteomes" id="UP000199147">
    <property type="component" value="Unassembled WGS sequence"/>
</dbReference>
<evidence type="ECO:0000313" key="4">
    <source>
        <dbReference type="EMBL" id="CRZ17709.1"/>
    </source>
</evidence>
<dbReference type="Gene3D" id="3.40.50.1820">
    <property type="entry name" value="alpha/beta hydrolase"/>
    <property type="match status" value="1"/>
</dbReference>
<dbReference type="PANTHER" id="PTHR48098:SF1">
    <property type="entry name" value="DIACYLGLYCEROL ACYLTRANSFERASE_MYCOLYLTRANSFERASE AG85A"/>
    <property type="match status" value="1"/>
</dbReference>
<evidence type="ECO:0000256" key="1">
    <source>
        <dbReference type="ARBA" id="ARBA00004613"/>
    </source>
</evidence>
<comment type="subcellular location">
    <subcellularLocation>
        <location evidence="1">Secreted</location>
    </subcellularLocation>
</comment>
<feature type="transmembrane region" description="Helical" evidence="3">
    <location>
        <begin position="6"/>
        <end position="26"/>
    </location>
</feature>
<dbReference type="InterPro" id="IPR050583">
    <property type="entry name" value="Mycobacterial_A85_antigen"/>
</dbReference>
<dbReference type="GO" id="GO:0005576">
    <property type="term" value="C:extracellular region"/>
    <property type="evidence" value="ECO:0007669"/>
    <property type="project" value="UniProtKB-SubCell"/>
</dbReference>
<dbReference type="AlphaFoldDB" id="A0A0H5S8S9"/>
<protein>
    <submittedName>
        <fullName evidence="4">Putative esterase</fullName>
    </submittedName>
</protein>
<dbReference type="OrthoDB" id="3723842at2"/>
<dbReference type="PANTHER" id="PTHR48098">
    <property type="entry name" value="ENTEROCHELIN ESTERASE-RELATED"/>
    <property type="match status" value="1"/>
</dbReference>
<keyword evidence="5" id="KW-1185">Reference proteome</keyword>
<gene>
    <name evidence="4" type="ORF">BN2156_04601</name>
</gene>